<dbReference type="Gene3D" id="3.30.40.220">
    <property type="match status" value="1"/>
</dbReference>
<dbReference type="EMBL" id="JAGQFT020000006">
    <property type="protein sequence ID" value="MBS7457681.1"/>
    <property type="molecule type" value="Genomic_DNA"/>
</dbReference>
<gene>
    <name evidence="2" type="ORF">KB893_011130</name>
    <name evidence="1" type="ORF">KB893_02795</name>
</gene>
<dbReference type="AlphaFoldDB" id="A0A8J7VR97"/>
<comment type="caution">
    <text evidence="1">The sequence shown here is derived from an EMBL/GenBank/DDBJ whole genome shotgun (WGS) entry which is preliminary data.</text>
</comment>
<evidence type="ECO:0000313" key="1">
    <source>
        <dbReference type="EMBL" id="MBR0561454.1"/>
    </source>
</evidence>
<dbReference type="EMBL" id="JAGQFT010000010">
    <property type="protein sequence ID" value="MBR0561454.1"/>
    <property type="molecule type" value="Genomic_DNA"/>
</dbReference>
<dbReference type="RefSeq" id="WP_211925422.1">
    <property type="nucleotide sequence ID" value="NZ_JAGQFT020000006.1"/>
</dbReference>
<dbReference type="Proteomes" id="UP000675747">
    <property type="component" value="Unassembled WGS sequence"/>
</dbReference>
<sequence>MGGDALTAVSRRLVRQTKYRARKRGIEFDLTHEDVPIPACCPVLGIPLYRAIGAKAQGPNSPSLDRIDPNRGYVRGNVLVVSSKANSIKNNATPRELLQVACFYQEHLNQP</sequence>
<proteinExistence type="predicted"/>
<accession>A0A8J7VR97</accession>
<evidence type="ECO:0000313" key="2">
    <source>
        <dbReference type="EMBL" id="MBS7457681.1"/>
    </source>
</evidence>
<keyword evidence="3" id="KW-1185">Reference proteome</keyword>
<organism evidence="1">
    <name type="scientific">Coralloluteibacterium stylophorae</name>
    <dbReference type="NCBI Taxonomy" id="1776034"/>
    <lineage>
        <taxon>Bacteria</taxon>
        <taxon>Pseudomonadati</taxon>
        <taxon>Pseudomonadota</taxon>
        <taxon>Gammaproteobacteria</taxon>
        <taxon>Lysobacterales</taxon>
        <taxon>Lysobacteraceae</taxon>
        <taxon>Coralloluteibacterium</taxon>
    </lineage>
</organism>
<name>A0A8J7VR97_9GAMM</name>
<reference evidence="2 3" key="1">
    <citation type="journal article" date="2021" name="Microbiol. Resour. Announc.">
        <title>Draft Genome Sequence of Coralloluteibacterium stylophorae LMG 29479T.</title>
        <authorList>
            <person name="Karlyshev A.V."/>
            <person name="Kudryashova E.B."/>
            <person name="Ariskina E.V."/>
            <person name="Conroy A.P."/>
            <person name="Abidueva E.Y."/>
        </authorList>
    </citation>
    <scope>NUCLEOTIDE SEQUENCE [LARGE SCALE GENOMIC DNA]</scope>
    <source>
        <strain evidence="2 3">LMG 29479</strain>
    </source>
</reference>
<reference evidence="1" key="2">
    <citation type="submission" date="2021-04" db="EMBL/GenBank/DDBJ databases">
        <authorList>
            <person name="Karlyshev A.V."/>
        </authorList>
    </citation>
    <scope>NUCLEOTIDE SEQUENCE</scope>
    <source>
        <strain evidence="1">LMG 29479</strain>
    </source>
</reference>
<protein>
    <submittedName>
        <fullName evidence="1">Uncharacterized protein</fullName>
    </submittedName>
</protein>
<evidence type="ECO:0000313" key="3">
    <source>
        <dbReference type="Proteomes" id="UP000675747"/>
    </source>
</evidence>